<keyword evidence="4" id="KW-0547">Nucleotide-binding</keyword>
<dbReference type="EMBL" id="KZ302030">
    <property type="protein sequence ID" value="PFH49422.1"/>
    <property type="molecule type" value="Genomic_DNA"/>
</dbReference>
<comment type="catalytic activity">
    <reaction evidence="8">
        <text>L-seryl-[protein] + ATP = O-phospho-L-seryl-[protein] + ADP + H(+)</text>
        <dbReference type="Rhea" id="RHEA:17989"/>
        <dbReference type="Rhea" id="RHEA-COMP:9863"/>
        <dbReference type="Rhea" id="RHEA-COMP:11604"/>
        <dbReference type="ChEBI" id="CHEBI:15378"/>
        <dbReference type="ChEBI" id="CHEBI:29999"/>
        <dbReference type="ChEBI" id="CHEBI:30616"/>
        <dbReference type="ChEBI" id="CHEBI:83421"/>
        <dbReference type="ChEBI" id="CHEBI:456216"/>
        <dbReference type="EC" id="2.7.11.1"/>
    </reaction>
</comment>
<sequence>LKFALREDLVADVVEEACMYAGALKPLQGKTVPRCYGLYAGTREDGQTIACLVLEYWGQCLRQQFRRLSLDTKLRVLNQLGEIHRRGLLHGDFAERNVLEMNGDIRIIDFDQLVDHECHCDMNFRPGGKQPDVATFGCAQLWELCRY</sequence>
<gene>
    <name evidence="10" type="ORF">AMATHDRAFT_110297</name>
</gene>
<evidence type="ECO:0000256" key="7">
    <source>
        <dbReference type="ARBA" id="ARBA00047899"/>
    </source>
</evidence>
<dbReference type="EC" id="2.7.11.1" evidence="1"/>
<dbReference type="Pfam" id="PF01163">
    <property type="entry name" value="RIO1"/>
    <property type="match status" value="1"/>
</dbReference>
<evidence type="ECO:0000313" key="11">
    <source>
        <dbReference type="Proteomes" id="UP000242287"/>
    </source>
</evidence>
<evidence type="ECO:0000256" key="4">
    <source>
        <dbReference type="ARBA" id="ARBA00022741"/>
    </source>
</evidence>
<dbReference type="GO" id="GO:0004674">
    <property type="term" value="F:protein serine/threonine kinase activity"/>
    <property type="evidence" value="ECO:0007669"/>
    <property type="project" value="UniProtKB-KW"/>
</dbReference>
<name>A0A2A9NP24_9AGAR</name>
<evidence type="ECO:0000256" key="6">
    <source>
        <dbReference type="ARBA" id="ARBA00022840"/>
    </source>
</evidence>
<dbReference type="Proteomes" id="UP000242287">
    <property type="component" value="Unassembled WGS sequence"/>
</dbReference>
<dbReference type="OrthoDB" id="2523749at2759"/>
<feature type="domain" description="RIO-type" evidence="9">
    <location>
        <begin position="78"/>
        <end position="117"/>
    </location>
</feature>
<evidence type="ECO:0000256" key="8">
    <source>
        <dbReference type="ARBA" id="ARBA00048679"/>
    </source>
</evidence>
<dbReference type="Gene3D" id="1.10.510.10">
    <property type="entry name" value="Transferase(Phosphotransferase) domain 1"/>
    <property type="match status" value="1"/>
</dbReference>
<feature type="non-terminal residue" evidence="10">
    <location>
        <position position="1"/>
    </location>
</feature>
<dbReference type="InterPro" id="IPR018934">
    <property type="entry name" value="RIO_dom"/>
</dbReference>
<dbReference type="GO" id="GO:0005524">
    <property type="term" value="F:ATP binding"/>
    <property type="evidence" value="ECO:0007669"/>
    <property type="project" value="UniProtKB-KW"/>
</dbReference>
<accession>A0A2A9NP24</accession>
<evidence type="ECO:0000256" key="3">
    <source>
        <dbReference type="ARBA" id="ARBA00022679"/>
    </source>
</evidence>
<keyword evidence="5" id="KW-0418">Kinase</keyword>
<proteinExistence type="predicted"/>
<keyword evidence="3" id="KW-0808">Transferase</keyword>
<keyword evidence="2" id="KW-0723">Serine/threonine-protein kinase</keyword>
<evidence type="ECO:0000256" key="1">
    <source>
        <dbReference type="ARBA" id="ARBA00012513"/>
    </source>
</evidence>
<keyword evidence="11" id="KW-1185">Reference proteome</keyword>
<evidence type="ECO:0000256" key="5">
    <source>
        <dbReference type="ARBA" id="ARBA00022777"/>
    </source>
</evidence>
<dbReference type="STRING" id="703135.A0A2A9NP24"/>
<dbReference type="AlphaFoldDB" id="A0A2A9NP24"/>
<comment type="catalytic activity">
    <reaction evidence="7">
        <text>L-threonyl-[protein] + ATP = O-phospho-L-threonyl-[protein] + ADP + H(+)</text>
        <dbReference type="Rhea" id="RHEA:46608"/>
        <dbReference type="Rhea" id="RHEA-COMP:11060"/>
        <dbReference type="Rhea" id="RHEA-COMP:11605"/>
        <dbReference type="ChEBI" id="CHEBI:15378"/>
        <dbReference type="ChEBI" id="CHEBI:30013"/>
        <dbReference type="ChEBI" id="CHEBI:30616"/>
        <dbReference type="ChEBI" id="CHEBI:61977"/>
        <dbReference type="ChEBI" id="CHEBI:456216"/>
        <dbReference type="EC" id="2.7.11.1"/>
    </reaction>
</comment>
<protein>
    <recommendedName>
        <fullName evidence="1">non-specific serine/threonine protein kinase</fullName>
        <ecNumber evidence="1">2.7.11.1</ecNumber>
    </recommendedName>
</protein>
<organism evidence="10 11">
    <name type="scientific">Amanita thiersii Skay4041</name>
    <dbReference type="NCBI Taxonomy" id="703135"/>
    <lineage>
        <taxon>Eukaryota</taxon>
        <taxon>Fungi</taxon>
        <taxon>Dikarya</taxon>
        <taxon>Basidiomycota</taxon>
        <taxon>Agaricomycotina</taxon>
        <taxon>Agaricomycetes</taxon>
        <taxon>Agaricomycetidae</taxon>
        <taxon>Agaricales</taxon>
        <taxon>Pluteineae</taxon>
        <taxon>Amanitaceae</taxon>
        <taxon>Amanita</taxon>
    </lineage>
</organism>
<feature type="non-terminal residue" evidence="10">
    <location>
        <position position="147"/>
    </location>
</feature>
<evidence type="ECO:0000256" key="2">
    <source>
        <dbReference type="ARBA" id="ARBA00022527"/>
    </source>
</evidence>
<keyword evidence="6" id="KW-0067">ATP-binding</keyword>
<evidence type="ECO:0000313" key="10">
    <source>
        <dbReference type="EMBL" id="PFH49422.1"/>
    </source>
</evidence>
<evidence type="ECO:0000259" key="9">
    <source>
        <dbReference type="Pfam" id="PF01163"/>
    </source>
</evidence>
<dbReference type="InterPro" id="IPR011009">
    <property type="entry name" value="Kinase-like_dom_sf"/>
</dbReference>
<dbReference type="SUPFAM" id="SSF56112">
    <property type="entry name" value="Protein kinase-like (PK-like)"/>
    <property type="match status" value="1"/>
</dbReference>
<reference evidence="10 11" key="1">
    <citation type="submission" date="2014-02" db="EMBL/GenBank/DDBJ databases">
        <title>Transposable element dynamics among asymbiotic and ectomycorrhizal Amanita fungi.</title>
        <authorList>
            <consortium name="DOE Joint Genome Institute"/>
            <person name="Hess J."/>
            <person name="Skrede I."/>
            <person name="Wolfe B."/>
            <person name="LaButti K."/>
            <person name="Ohm R.A."/>
            <person name="Grigoriev I.V."/>
            <person name="Pringle A."/>
        </authorList>
    </citation>
    <scope>NUCLEOTIDE SEQUENCE [LARGE SCALE GENOMIC DNA]</scope>
    <source>
        <strain evidence="10 11">SKay4041</strain>
    </source>
</reference>